<sequence>MQFTLICASSKHNNHCWIAYKWLSCLKKIHVVKCATEETIERFLLKHVEVNQSTERYVTVPPFVSANSVPATYLYPMGVPFPAGCTKITSGINAFDTSFHLVVDHNTAVIRQTKLNVGEA</sequence>
<accession>A0A915ITA8</accession>
<protein>
    <submittedName>
        <fullName evidence="2">Uncharacterized protein</fullName>
    </submittedName>
</protein>
<organism evidence="1 2">
    <name type="scientific">Romanomermis culicivorax</name>
    <name type="common">Nematode worm</name>
    <dbReference type="NCBI Taxonomy" id="13658"/>
    <lineage>
        <taxon>Eukaryota</taxon>
        <taxon>Metazoa</taxon>
        <taxon>Ecdysozoa</taxon>
        <taxon>Nematoda</taxon>
        <taxon>Enoplea</taxon>
        <taxon>Dorylaimia</taxon>
        <taxon>Mermithida</taxon>
        <taxon>Mermithoidea</taxon>
        <taxon>Mermithidae</taxon>
        <taxon>Romanomermis</taxon>
    </lineage>
</organism>
<evidence type="ECO:0000313" key="1">
    <source>
        <dbReference type="Proteomes" id="UP000887565"/>
    </source>
</evidence>
<reference evidence="2" key="1">
    <citation type="submission" date="2022-11" db="UniProtKB">
        <authorList>
            <consortium name="WormBaseParasite"/>
        </authorList>
    </citation>
    <scope>IDENTIFICATION</scope>
</reference>
<name>A0A915ITA8_ROMCU</name>
<dbReference type="AlphaFoldDB" id="A0A915ITA8"/>
<evidence type="ECO:0000313" key="2">
    <source>
        <dbReference type="WBParaSite" id="nRc.2.0.1.t17424-RA"/>
    </source>
</evidence>
<keyword evidence="1" id="KW-1185">Reference proteome</keyword>
<proteinExistence type="predicted"/>
<dbReference type="WBParaSite" id="nRc.2.0.1.t17424-RA">
    <property type="protein sequence ID" value="nRc.2.0.1.t17424-RA"/>
    <property type="gene ID" value="nRc.2.0.1.g17424"/>
</dbReference>
<dbReference type="Proteomes" id="UP000887565">
    <property type="component" value="Unplaced"/>
</dbReference>